<comment type="subcellular location">
    <subcellularLocation>
        <location evidence="1">Cell outer membrane</location>
        <topology evidence="1">Single-pass membrane protein</topology>
    </subcellularLocation>
    <subcellularLocation>
        <location evidence="2">Periplasm</location>
    </subcellularLocation>
</comment>
<keyword evidence="4 9" id="KW-0812">Transmembrane</keyword>
<evidence type="ECO:0000256" key="5">
    <source>
        <dbReference type="ARBA" id="ARBA00022764"/>
    </source>
</evidence>
<dbReference type="Proteomes" id="UP000005730">
    <property type="component" value="Chromosome"/>
</dbReference>
<evidence type="ECO:0000256" key="7">
    <source>
        <dbReference type="ARBA" id="ARBA00023136"/>
    </source>
</evidence>
<protein>
    <submittedName>
        <fullName evidence="10">Prepilin-type N-terminal cleavage/methylation domain-containing protein</fullName>
    </submittedName>
</protein>
<dbReference type="AlphaFoldDB" id="H0URE1"/>
<keyword evidence="11" id="KW-1185">Reference proteome</keyword>
<dbReference type="PRINTS" id="PR00813">
    <property type="entry name" value="BCTERIALGSPG"/>
</dbReference>
<evidence type="ECO:0000313" key="11">
    <source>
        <dbReference type="Proteomes" id="UP000005730"/>
    </source>
</evidence>
<dbReference type="Pfam" id="PF07963">
    <property type="entry name" value="N_methyl"/>
    <property type="match status" value="1"/>
</dbReference>
<dbReference type="Pfam" id="PF22434">
    <property type="entry name" value="PilW_C"/>
    <property type="match status" value="1"/>
</dbReference>
<keyword evidence="7 9" id="KW-0472">Membrane</keyword>
<evidence type="ECO:0000256" key="4">
    <source>
        <dbReference type="ARBA" id="ARBA00022692"/>
    </source>
</evidence>
<dbReference type="GO" id="GO:0015627">
    <property type="term" value="C:type II protein secretion system complex"/>
    <property type="evidence" value="ECO:0007669"/>
    <property type="project" value="InterPro"/>
</dbReference>
<dbReference type="GO" id="GO:0042597">
    <property type="term" value="C:periplasmic space"/>
    <property type="evidence" value="ECO:0007669"/>
    <property type="project" value="UniProtKB-SubCell"/>
</dbReference>
<dbReference type="SUPFAM" id="SSF54523">
    <property type="entry name" value="Pili subunits"/>
    <property type="match status" value="1"/>
</dbReference>
<evidence type="ECO:0000256" key="6">
    <source>
        <dbReference type="ARBA" id="ARBA00022989"/>
    </source>
</evidence>
<evidence type="ECO:0000256" key="9">
    <source>
        <dbReference type="SAM" id="Phobius"/>
    </source>
</evidence>
<dbReference type="HOGENOM" id="CLU_120517_0_0_0"/>
<evidence type="ECO:0000256" key="1">
    <source>
        <dbReference type="ARBA" id="ARBA00004203"/>
    </source>
</evidence>
<reference evidence="10 11" key="1">
    <citation type="submission" date="2011-10" db="EMBL/GenBank/DDBJ databases">
        <title>The Noncontiguous Finished genome of Thermanaerovibrio velox DSM 12556.</title>
        <authorList>
            <consortium name="US DOE Joint Genome Institute (JGI-PGF)"/>
            <person name="Lucas S."/>
            <person name="Copeland A."/>
            <person name="Lapidus A."/>
            <person name="Glavina del Rio T."/>
            <person name="Dalin E."/>
            <person name="Tice H."/>
            <person name="Bruce D."/>
            <person name="Goodwin L."/>
            <person name="Pitluck S."/>
            <person name="Peters L."/>
            <person name="Mikhailova N."/>
            <person name="Teshima H."/>
            <person name="Kyrpides N."/>
            <person name="Mavromatis K."/>
            <person name="Ivanova N."/>
            <person name="Markowitz V."/>
            <person name="Cheng J.-F."/>
            <person name="Hugenholtz P."/>
            <person name="Woyke T."/>
            <person name="Wu D."/>
            <person name="Spring S."/>
            <person name="Brambilla E.-M."/>
            <person name="Klenk H.-P."/>
            <person name="Eisen J.A."/>
        </authorList>
    </citation>
    <scope>NUCLEOTIDE SEQUENCE [LARGE SCALE GENOMIC DNA]</scope>
    <source>
        <strain evidence="10 11">DSM 12556</strain>
    </source>
</reference>
<dbReference type="Gene3D" id="3.30.700.10">
    <property type="entry name" value="Glycoprotein, Type 4 Pilin"/>
    <property type="match status" value="1"/>
</dbReference>
<dbReference type="InterPro" id="IPR000983">
    <property type="entry name" value="Bac_GSPG_pilin"/>
</dbReference>
<keyword evidence="6 9" id="KW-1133">Transmembrane helix</keyword>
<sequence>MKQMWMRLLGKRRKGFTLVELLIVIIIIGILAGAMLLVAGSGTDKAEATRIVSDLRTVKSAAMMYYADNGSWTTDLSRLKSYMGSSGVDTSQFKMLAASNDYYIGRNVTSYGNGVKAKLKDMATKDKNLFGGTDSAVNTTAYNNENWIYMQVR</sequence>
<dbReference type="EMBL" id="CM001377">
    <property type="protein sequence ID" value="EHM09897.1"/>
    <property type="molecule type" value="Genomic_DNA"/>
</dbReference>
<gene>
    <name evidence="10" type="ORF">TheveDRAFT_0746</name>
</gene>
<accession>H0URE1</accession>
<dbReference type="NCBIfam" id="TIGR02532">
    <property type="entry name" value="IV_pilin_GFxxxE"/>
    <property type="match status" value="1"/>
</dbReference>
<evidence type="ECO:0000256" key="3">
    <source>
        <dbReference type="ARBA" id="ARBA00022481"/>
    </source>
</evidence>
<name>H0URE1_9BACT</name>
<dbReference type="PANTHER" id="PTHR30093:SF44">
    <property type="entry name" value="TYPE II SECRETION SYSTEM CORE PROTEIN G"/>
    <property type="match status" value="1"/>
</dbReference>
<evidence type="ECO:0000256" key="8">
    <source>
        <dbReference type="ARBA" id="ARBA00023237"/>
    </source>
</evidence>
<dbReference type="eggNOG" id="COG2165">
    <property type="taxonomic scope" value="Bacteria"/>
</dbReference>
<feature type="transmembrane region" description="Helical" evidence="9">
    <location>
        <begin position="21"/>
        <end position="40"/>
    </location>
</feature>
<dbReference type="RefSeq" id="WP_006583391.1">
    <property type="nucleotide sequence ID" value="NZ_CM001377.1"/>
</dbReference>
<evidence type="ECO:0000313" key="10">
    <source>
        <dbReference type="EMBL" id="EHM09897.1"/>
    </source>
</evidence>
<keyword evidence="8" id="KW-0998">Cell outer membrane</keyword>
<dbReference type="InterPro" id="IPR045584">
    <property type="entry name" value="Pilin-like"/>
</dbReference>
<dbReference type="GO" id="GO:0009279">
    <property type="term" value="C:cell outer membrane"/>
    <property type="evidence" value="ECO:0007669"/>
    <property type="project" value="UniProtKB-SubCell"/>
</dbReference>
<dbReference type="STRING" id="926567.TheveDRAFT_0746"/>
<keyword evidence="3" id="KW-0488">Methylation</keyword>
<proteinExistence type="predicted"/>
<organism evidence="10 11">
    <name type="scientific">Thermanaerovibrio velox DSM 12556</name>
    <dbReference type="NCBI Taxonomy" id="926567"/>
    <lineage>
        <taxon>Bacteria</taxon>
        <taxon>Thermotogati</taxon>
        <taxon>Synergistota</taxon>
        <taxon>Synergistia</taxon>
        <taxon>Synergistales</taxon>
        <taxon>Synergistaceae</taxon>
        <taxon>Thermanaerovibrio</taxon>
    </lineage>
</organism>
<evidence type="ECO:0000256" key="2">
    <source>
        <dbReference type="ARBA" id="ARBA00004418"/>
    </source>
</evidence>
<dbReference type="PANTHER" id="PTHR30093">
    <property type="entry name" value="GENERAL SECRETION PATHWAY PROTEIN G"/>
    <property type="match status" value="1"/>
</dbReference>
<dbReference type="GO" id="GO:0015628">
    <property type="term" value="P:protein secretion by the type II secretion system"/>
    <property type="evidence" value="ECO:0007669"/>
    <property type="project" value="InterPro"/>
</dbReference>
<dbReference type="InterPro" id="IPR012902">
    <property type="entry name" value="N_methyl_site"/>
</dbReference>
<keyword evidence="5" id="KW-0574">Periplasm</keyword>
<dbReference type="OrthoDB" id="6318at2"/>
<dbReference type="PROSITE" id="PS00409">
    <property type="entry name" value="PROKAR_NTER_METHYL"/>
    <property type="match status" value="1"/>
</dbReference>